<dbReference type="InterPro" id="IPR042099">
    <property type="entry name" value="ANL_N_sf"/>
</dbReference>
<evidence type="ECO:0000256" key="4">
    <source>
        <dbReference type="ARBA" id="ARBA00023098"/>
    </source>
</evidence>
<dbReference type="PANTHER" id="PTHR22754:SF32">
    <property type="entry name" value="DISCO-INTERACTING PROTEIN 2"/>
    <property type="match status" value="1"/>
</dbReference>
<reference evidence="6 7" key="1">
    <citation type="submission" date="2014-07" db="EMBL/GenBank/DDBJ databases">
        <title>Genome Sequence of Rhodococcus opacus Strain R7, a Biodegrader of Mono- and Polycyclic Aromatic Hydrocarbons.</title>
        <authorList>
            <person name="Di Gennaro P."/>
            <person name="Zampolli J."/>
            <person name="Presti I."/>
            <person name="Cappelletti M."/>
            <person name="D'Ursi P."/>
            <person name="Orro A."/>
            <person name="Mezzelani A."/>
            <person name="Milanesi L."/>
        </authorList>
    </citation>
    <scope>NUCLEOTIDE SEQUENCE [LARGE SCALE GENOMIC DNA]</scope>
    <source>
        <strain evidence="6 7">R7</strain>
    </source>
</reference>
<dbReference type="Pfam" id="PF00501">
    <property type="entry name" value="AMP-binding"/>
    <property type="match status" value="1"/>
</dbReference>
<gene>
    <name evidence="6" type="ORF">EP51_04345</name>
</gene>
<dbReference type="RefSeq" id="WP_128638640.1">
    <property type="nucleotide sequence ID" value="NZ_CP008947.1"/>
</dbReference>
<dbReference type="SUPFAM" id="SSF56801">
    <property type="entry name" value="Acetyl-CoA synthetase-like"/>
    <property type="match status" value="1"/>
</dbReference>
<evidence type="ECO:0000256" key="1">
    <source>
        <dbReference type="ARBA" id="ARBA00006432"/>
    </source>
</evidence>
<dbReference type="GO" id="GO:0070566">
    <property type="term" value="F:adenylyltransferase activity"/>
    <property type="evidence" value="ECO:0007669"/>
    <property type="project" value="TreeGrafter"/>
</dbReference>
<dbReference type="GO" id="GO:0071766">
    <property type="term" value="P:Actinobacterium-type cell wall biogenesis"/>
    <property type="evidence" value="ECO:0007669"/>
    <property type="project" value="UniProtKB-ARBA"/>
</dbReference>
<dbReference type="PANTHER" id="PTHR22754">
    <property type="entry name" value="DISCO-INTERACTING PROTEIN 2 DIP2 -RELATED"/>
    <property type="match status" value="1"/>
</dbReference>
<evidence type="ECO:0000259" key="5">
    <source>
        <dbReference type="Pfam" id="PF00501"/>
    </source>
</evidence>
<evidence type="ECO:0000256" key="3">
    <source>
        <dbReference type="ARBA" id="ARBA00022832"/>
    </source>
</evidence>
<keyword evidence="2" id="KW-0436">Ligase</keyword>
<sequence length="583" mass="63420">MPTDFVSHVRAQVAIYGDDRSYTYHREAGRELVAEELTYRDLDRDARALAVWLSTRPEAEHPVMLLYVDGLDFLRAFLGCLYAGVVAVPAPVPHDVRSMQRVATMFEDADVRLVLTTAAVAEPLDTWIRDSGPVATVSVAATDTIEPGDPDHWRLPALDGDTLAFLQYTSGSTSEPKGVMVTHGNLLHNAAAMTLANGADDTVTGAGWLPHFHDMGLIGMLLLPLYVGGNLVFMSPMSFLKRPVRWLQLIDRYRADMTLGPNFAYDLVARRISDDQLAGLDLSSVRVALNGAEPIRPRTLDAVSDRLAPYGFPAGAFLTAYGMAEVTLLATASEVGCAPRYLDVDAAALERHEITPTVGGVRLVGSGRPFGCDIRIVDPHTGLELPTGRVGEIWISGGSVAAGYWNRPDETEAKFRATLAGDGPYLRTGDLGVTDDDGHLYVTGRLKDLLIVNGRNLYPQDIEEAVRDLHPALTGATGVVLSMDTGQHERLLVIHEVKTALIDDLTLPGLARRIRLAVARDFDVHAPSVVLVDRHGVHRTTSGKVQRRSMRASFLQSRVDAVLHEEIDPSVQRLRTTTVAAPA</sequence>
<dbReference type="InterPro" id="IPR040097">
    <property type="entry name" value="FAAL/FAAC"/>
</dbReference>
<keyword evidence="3" id="KW-0276">Fatty acid metabolism</keyword>
<dbReference type="eggNOG" id="COG0318">
    <property type="taxonomic scope" value="Bacteria"/>
</dbReference>
<dbReference type="InterPro" id="IPR000873">
    <property type="entry name" value="AMP-dep_synth/lig_dom"/>
</dbReference>
<dbReference type="AlphaFoldDB" id="A0A076EC91"/>
<dbReference type="GO" id="GO:0006633">
    <property type="term" value="P:fatty acid biosynthetic process"/>
    <property type="evidence" value="ECO:0007669"/>
    <property type="project" value="TreeGrafter"/>
</dbReference>
<dbReference type="InterPro" id="IPR045851">
    <property type="entry name" value="AMP-bd_C_sf"/>
</dbReference>
<dbReference type="PROSITE" id="PS00455">
    <property type="entry name" value="AMP_BINDING"/>
    <property type="match status" value="1"/>
</dbReference>
<dbReference type="GO" id="GO:0016874">
    <property type="term" value="F:ligase activity"/>
    <property type="evidence" value="ECO:0007669"/>
    <property type="project" value="UniProtKB-KW"/>
</dbReference>
<dbReference type="GO" id="GO:0005886">
    <property type="term" value="C:plasma membrane"/>
    <property type="evidence" value="ECO:0007669"/>
    <property type="project" value="TreeGrafter"/>
</dbReference>
<accession>A0A076EC91</accession>
<dbReference type="FunFam" id="3.40.50.12780:FF:000013">
    <property type="entry name" value="Long-chain-fatty-acid--AMP ligase FadD32"/>
    <property type="match status" value="1"/>
</dbReference>
<evidence type="ECO:0000313" key="7">
    <source>
        <dbReference type="Proteomes" id="UP000028488"/>
    </source>
</evidence>
<keyword evidence="4" id="KW-0443">Lipid metabolism</keyword>
<name>A0A076EC91_RHOOP</name>
<evidence type="ECO:0000313" key="6">
    <source>
        <dbReference type="EMBL" id="AII03880.1"/>
    </source>
</evidence>
<comment type="similarity">
    <text evidence="1">Belongs to the ATP-dependent AMP-binding enzyme family.</text>
</comment>
<dbReference type="Gene3D" id="3.30.300.30">
    <property type="match status" value="1"/>
</dbReference>
<protein>
    <submittedName>
        <fullName evidence="6">AMP-binding protein</fullName>
    </submittedName>
</protein>
<dbReference type="InterPro" id="IPR020845">
    <property type="entry name" value="AMP-binding_CS"/>
</dbReference>
<evidence type="ECO:0000256" key="2">
    <source>
        <dbReference type="ARBA" id="ARBA00022598"/>
    </source>
</evidence>
<dbReference type="Proteomes" id="UP000028488">
    <property type="component" value="Chromosome"/>
</dbReference>
<dbReference type="EMBL" id="CP008947">
    <property type="protein sequence ID" value="AII03880.1"/>
    <property type="molecule type" value="Genomic_DNA"/>
</dbReference>
<organism evidence="6 7">
    <name type="scientific">Rhodococcus opacus</name>
    <name type="common">Nocardia opaca</name>
    <dbReference type="NCBI Taxonomy" id="37919"/>
    <lineage>
        <taxon>Bacteria</taxon>
        <taxon>Bacillati</taxon>
        <taxon>Actinomycetota</taxon>
        <taxon>Actinomycetes</taxon>
        <taxon>Mycobacteriales</taxon>
        <taxon>Nocardiaceae</taxon>
        <taxon>Rhodococcus</taxon>
    </lineage>
</organism>
<proteinExistence type="inferred from homology"/>
<dbReference type="Gene3D" id="3.40.50.12780">
    <property type="entry name" value="N-terminal domain of ligase-like"/>
    <property type="match status" value="1"/>
</dbReference>
<feature type="domain" description="AMP-dependent synthetase/ligase" evidence="5">
    <location>
        <begin position="34"/>
        <end position="405"/>
    </location>
</feature>
<dbReference type="CDD" id="cd05931">
    <property type="entry name" value="FAAL"/>
    <property type="match status" value="1"/>
</dbReference>